<keyword evidence="6 15" id="KW-0349">Heme</keyword>
<feature type="domain" description="CFEM" evidence="18">
    <location>
        <begin position="1"/>
        <end position="108"/>
    </location>
</feature>
<dbReference type="PANTHER" id="PTHR37928:SF2">
    <property type="entry name" value="GPI ANCHORED CFEM DOMAIN PROTEIN (AFU_ORTHOLOGUE AFUA_6G10580)"/>
    <property type="match status" value="1"/>
</dbReference>
<dbReference type="GO" id="GO:0005576">
    <property type="term" value="C:extracellular region"/>
    <property type="evidence" value="ECO:0007669"/>
    <property type="project" value="UniProtKB-SubCell"/>
</dbReference>
<feature type="region of interest" description="Disordered" evidence="16">
    <location>
        <begin position="97"/>
        <end position="163"/>
    </location>
</feature>
<evidence type="ECO:0000256" key="1">
    <source>
        <dbReference type="ARBA" id="ARBA00004609"/>
    </source>
</evidence>
<dbReference type="PANTHER" id="PTHR37928">
    <property type="entry name" value="CFEM DOMAIN PROTEIN (AFU_ORTHOLOGUE AFUA_6G14090)"/>
    <property type="match status" value="1"/>
</dbReference>
<evidence type="ECO:0000256" key="10">
    <source>
        <dbReference type="ARBA" id="ARBA00023004"/>
    </source>
</evidence>
<feature type="chain" id="PRO_5041953446" evidence="17">
    <location>
        <begin position="19"/>
        <end position="198"/>
    </location>
</feature>
<dbReference type="Proteomes" id="UP001220324">
    <property type="component" value="Unassembled WGS sequence"/>
</dbReference>
<keyword evidence="14" id="KW-0449">Lipoprotein</keyword>
<keyword evidence="8 15" id="KW-0479">Metal-binding</keyword>
<evidence type="ECO:0000256" key="5">
    <source>
        <dbReference type="ARBA" id="ARBA00022525"/>
    </source>
</evidence>
<feature type="binding site" description="axial binding residue" evidence="15">
    <location>
        <position position="42"/>
    </location>
    <ligand>
        <name>heme</name>
        <dbReference type="ChEBI" id="CHEBI:30413"/>
    </ligand>
    <ligandPart>
        <name>Fe</name>
        <dbReference type="ChEBI" id="CHEBI:18248"/>
    </ligandPart>
</feature>
<feature type="signal peptide" evidence="17">
    <location>
        <begin position="1"/>
        <end position="18"/>
    </location>
</feature>
<keyword evidence="4" id="KW-1003">Cell membrane</keyword>
<keyword evidence="5" id="KW-0964">Secreted</keyword>
<accession>A0AAD6CLP2</accession>
<evidence type="ECO:0000256" key="4">
    <source>
        <dbReference type="ARBA" id="ARBA00022475"/>
    </source>
</evidence>
<comment type="subcellular location">
    <subcellularLocation>
        <location evidence="1">Cell membrane</location>
        <topology evidence="1">Lipid-anchor</topology>
        <topology evidence="1">GPI-anchor</topology>
    </subcellularLocation>
    <subcellularLocation>
        <location evidence="2">Secreted</location>
    </subcellularLocation>
</comment>
<evidence type="ECO:0000256" key="16">
    <source>
        <dbReference type="SAM" id="MobiDB-lite"/>
    </source>
</evidence>
<evidence type="ECO:0000256" key="3">
    <source>
        <dbReference type="ARBA" id="ARBA00010031"/>
    </source>
</evidence>
<keyword evidence="13" id="KW-0325">Glycoprotein</keyword>
<feature type="disulfide bond" evidence="15">
    <location>
        <begin position="47"/>
        <end position="80"/>
    </location>
</feature>
<evidence type="ECO:0000256" key="17">
    <source>
        <dbReference type="SAM" id="SignalP"/>
    </source>
</evidence>
<comment type="similarity">
    <text evidence="3">Belongs to the RBT5 family.</text>
</comment>
<dbReference type="SMART" id="SM00747">
    <property type="entry name" value="CFEM"/>
    <property type="match status" value="1"/>
</dbReference>
<keyword evidence="9 17" id="KW-0732">Signal</keyword>
<comment type="caution">
    <text evidence="19">The sequence shown here is derived from an EMBL/GenBank/DDBJ whole genome shotgun (WGS) entry which is preliminary data.</text>
</comment>
<keyword evidence="20" id="KW-1185">Reference proteome</keyword>
<sequence length="198" mass="18817">MKLTQTILALAIASAANAQLSSLPTCAQTCATKAIPASCGVDVACICNNKSFLSDIACCIVGKCTTAEQEDTLKAAKAICSAGGVTDLPSTVACTTGASSTSTSGASATTSDSTSTTTASSTTATSASETTVSGTAEASTTKSSSTTKSDTESTSTAGSATASSASAAATTGGAALGQNKDASFMAAAGAAAAFAILI</sequence>
<dbReference type="GO" id="GO:0046872">
    <property type="term" value="F:metal ion binding"/>
    <property type="evidence" value="ECO:0007669"/>
    <property type="project" value="UniProtKB-UniRule"/>
</dbReference>
<dbReference type="InterPro" id="IPR008427">
    <property type="entry name" value="Extracellular_membr_CFEM_dom"/>
</dbReference>
<organism evidence="19 20">
    <name type="scientific">Penicillium frequentans</name>
    <dbReference type="NCBI Taxonomy" id="3151616"/>
    <lineage>
        <taxon>Eukaryota</taxon>
        <taxon>Fungi</taxon>
        <taxon>Dikarya</taxon>
        <taxon>Ascomycota</taxon>
        <taxon>Pezizomycotina</taxon>
        <taxon>Eurotiomycetes</taxon>
        <taxon>Eurotiomycetidae</taxon>
        <taxon>Eurotiales</taxon>
        <taxon>Aspergillaceae</taxon>
        <taxon>Penicillium</taxon>
    </lineage>
</organism>
<evidence type="ECO:0000256" key="11">
    <source>
        <dbReference type="ARBA" id="ARBA00023136"/>
    </source>
</evidence>
<name>A0AAD6CLP2_9EURO</name>
<evidence type="ECO:0000256" key="2">
    <source>
        <dbReference type="ARBA" id="ARBA00004613"/>
    </source>
</evidence>
<evidence type="ECO:0000256" key="7">
    <source>
        <dbReference type="ARBA" id="ARBA00022622"/>
    </source>
</evidence>
<evidence type="ECO:0000256" key="6">
    <source>
        <dbReference type="ARBA" id="ARBA00022617"/>
    </source>
</evidence>
<comment type="caution">
    <text evidence="15">Lacks conserved residue(s) required for the propagation of feature annotation.</text>
</comment>
<proteinExistence type="inferred from homology"/>
<dbReference type="AlphaFoldDB" id="A0AAD6CLP2"/>
<evidence type="ECO:0000259" key="18">
    <source>
        <dbReference type="PROSITE" id="PS52012"/>
    </source>
</evidence>
<dbReference type="Pfam" id="PF05730">
    <property type="entry name" value="CFEM"/>
    <property type="match status" value="1"/>
</dbReference>
<evidence type="ECO:0000313" key="19">
    <source>
        <dbReference type="EMBL" id="KAJ5524925.1"/>
    </source>
</evidence>
<gene>
    <name evidence="19" type="ORF">N7494_011575</name>
</gene>
<keyword evidence="7" id="KW-0336">GPI-anchor</keyword>
<dbReference type="PROSITE" id="PS52012">
    <property type="entry name" value="CFEM"/>
    <property type="match status" value="1"/>
</dbReference>
<evidence type="ECO:0000256" key="13">
    <source>
        <dbReference type="ARBA" id="ARBA00023180"/>
    </source>
</evidence>
<evidence type="ECO:0000256" key="14">
    <source>
        <dbReference type="ARBA" id="ARBA00023288"/>
    </source>
</evidence>
<keyword evidence="12 15" id="KW-1015">Disulfide bond</keyword>
<dbReference type="GO" id="GO:0098552">
    <property type="term" value="C:side of membrane"/>
    <property type="evidence" value="ECO:0007669"/>
    <property type="project" value="UniProtKB-KW"/>
</dbReference>
<dbReference type="GO" id="GO:0005886">
    <property type="term" value="C:plasma membrane"/>
    <property type="evidence" value="ECO:0007669"/>
    <property type="project" value="UniProtKB-SubCell"/>
</dbReference>
<evidence type="ECO:0000256" key="12">
    <source>
        <dbReference type="ARBA" id="ARBA00023157"/>
    </source>
</evidence>
<evidence type="ECO:0000256" key="8">
    <source>
        <dbReference type="ARBA" id="ARBA00022723"/>
    </source>
</evidence>
<reference evidence="19 20" key="1">
    <citation type="journal article" date="2023" name="IMA Fungus">
        <title>Comparative genomic study of the Penicillium genus elucidates a diverse pangenome and 15 lateral gene transfer events.</title>
        <authorList>
            <person name="Petersen C."/>
            <person name="Sorensen T."/>
            <person name="Nielsen M.R."/>
            <person name="Sondergaard T.E."/>
            <person name="Sorensen J.L."/>
            <person name="Fitzpatrick D.A."/>
            <person name="Frisvad J.C."/>
            <person name="Nielsen K.L."/>
        </authorList>
    </citation>
    <scope>NUCLEOTIDE SEQUENCE [LARGE SCALE GENOMIC DNA]</scope>
    <source>
        <strain evidence="19 20">IBT 35679</strain>
    </source>
</reference>
<evidence type="ECO:0000256" key="15">
    <source>
        <dbReference type="PROSITE-ProRule" id="PRU01356"/>
    </source>
</evidence>
<evidence type="ECO:0000313" key="20">
    <source>
        <dbReference type="Proteomes" id="UP001220324"/>
    </source>
</evidence>
<dbReference type="EMBL" id="JAQIZZ010000008">
    <property type="protein sequence ID" value="KAJ5524925.1"/>
    <property type="molecule type" value="Genomic_DNA"/>
</dbReference>
<protein>
    <submittedName>
        <fullName evidence="19">Cell wall protein TIR3</fullName>
    </submittedName>
</protein>
<evidence type="ECO:0000256" key="9">
    <source>
        <dbReference type="ARBA" id="ARBA00022729"/>
    </source>
</evidence>
<keyword evidence="10 15" id="KW-0408">Iron</keyword>
<dbReference type="InterPro" id="IPR051735">
    <property type="entry name" value="CFEM_domain"/>
</dbReference>
<keyword evidence="11" id="KW-0472">Membrane</keyword>